<evidence type="ECO:0000313" key="3">
    <source>
        <dbReference type="EMBL" id="KEH23263.1"/>
    </source>
</evidence>
<keyword evidence="1 3" id="KW-0812">Transmembrane</keyword>
<keyword evidence="5" id="KW-1185">Reference proteome</keyword>
<organism evidence="3 5">
    <name type="scientific">Medicago truncatula</name>
    <name type="common">Barrel medic</name>
    <name type="synonym">Medicago tribuloides</name>
    <dbReference type="NCBI Taxonomy" id="3880"/>
    <lineage>
        <taxon>Eukaryota</taxon>
        <taxon>Viridiplantae</taxon>
        <taxon>Streptophyta</taxon>
        <taxon>Embryophyta</taxon>
        <taxon>Tracheophyta</taxon>
        <taxon>Spermatophyta</taxon>
        <taxon>Magnoliopsida</taxon>
        <taxon>eudicotyledons</taxon>
        <taxon>Gunneridae</taxon>
        <taxon>Pentapetalae</taxon>
        <taxon>rosids</taxon>
        <taxon>fabids</taxon>
        <taxon>Fabales</taxon>
        <taxon>Fabaceae</taxon>
        <taxon>Papilionoideae</taxon>
        <taxon>50 kb inversion clade</taxon>
        <taxon>NPAAA clade</taxon>
        <taxon>Hologalegina</taxon>
        <taxon>IRL clade</taxon>
        <taxon>Trifolieae</taxon>
        <taxon>Medicago</taxon>
    </lineage>
</organism>
<gene>
    <name evidence="3" type="ordered locus">MTR_7g072615</name>
</gene>
<accession>A0A072U244</accession>
<dbReference type="Proteomes" id="UP000002051">
    <property type="component" value="Unassembled WGS sequence"/>
</dbReference>
<evidence type="ECO:0000256" key="1">
    <source>
        <dbReference type="SAM" id="Phobius"/>
    </source>
</evidence>
<keyword evidence="2" id="KW-0732">Signal</keyword>
<evidence type="ECO:0000313" key="4">
    <source>
        <dbReference type="EnsemblPlants" id="KEH23263"/>
    </source>
</evidence>
<dbReference type="HOGENOM" id="CLU_2444237_0_0_1"/>
<feature type="transmembrane region" description="Helical" evidence="1">
    <location>
        <begin position="58"/>
        <end position="80"/>
    </location>
</feature>
<dbReference type="AlphaFoldDB" id="A0A072U244"/>
<evidence type="ECO:0000313" key="5">
    <source>
        <dbReference type="Proteomes" id="UP000002051"/>
    </source>
</evidence>
<reference evidence="3 5" key="2">
    <citation type="journal article" date="2014" name="BMC Genomics">
        <title>An improved genome release (version Mt4.0) for the model legume Medicago truncatula.</title>
        <authorList>
            <person name="Tang H."/>
            <person name="Krishnakumar V."/>
            <person name="Bidwell S."/>
            <person name="Rosen B."/>
            <person name="Chan A."/>
            <person name="Zhou S."/>
            <person name="Gentzbittel L."/>
            <person name="Childs K.L."/>
            <person name="Yandell M."/>
            <person name="Gundlach H."/>
            <person name="Mayer K.F."/>
            <person name="Schwartz D.C."/>
            <person name="Town C.D."/>
        </authorList>
    </citation>
    <scope>GENOME REANNOTATION</scope>
    <source>
        <strain evidence="3">A17</strain>
        <strain evidence="4 5">cv. Jemalong A17</strain>
    </source>
</reference>
<proteinExistence type="predicted"/>
<feature type="chain" id="PRO_5014499248" evidence="2">
    <location>
        <begin position="22"/>
        <end position="90"/>
    </location>
</feature>
<reference evidence="4" key="3">
    <citation type="submission" date="2015-04" db="UniProtKB">
        <authorList>
            <consortium name="EnsemblPlants"/>
        </authorList>
    </citation>
    <scope>IDENTIFICATION</scope>
    <source>
        <strain evidence="4">cv. Jemalong A17</strain>
    </source>
</reference>
<dbReference type="EnsemblPlants" id="KEH23263">
    <property type="protein sequence ID" value="KEH23263"/>
    <property type="gene ID" value="MTR_7g072615"/>
</dbReference>
<keyword evidence="1" id="KW-0472">Membrane</keyword>
<feature type="signal peptide" evidence="2">
    <location>
        <begin position="1"/>
        <end position="21"/>
    </location>
</feature>
<evidence type="ECO:0000256" key="2">
    <source>
        <dbReference type="SAM" id="SignalP"/>
    </source>
</evidence>
<sequence>MWLSFLWDYVVILLSAQKDFAWTTKEENDVQKCCDKQYERLTNKTNEEMLIEKKNAEVYKLLIILTTRSLIYVVAYVRIWDFPLLQTYGM</sequence>
<name>A0A072U244_MEDTR</name>
<reference evidence="3 5" key="1">
    <citation type="journal article" date="2011" name="Nature">
        <title>The Medicago genome provides insight into the evolution of rhizobial symbioses.</title>
        <authorList>
            <person name="Young N.D."/>
            <person name="Debelle F."/>
            <person name="Oldroyd G.E."/>
            <person name="Geurts R."/>
            <person name="Cannon S.B."/>
            <person name="Udvardi M.K."/>
            <person name="Benedito V.A."/>
            <person name="Mayer K.F."/>
            <person name="Gouzy J."/>
            <person name="Schoof H."/>
            <person name="Van de Peer Y."/>
            <person name="Proost S."/>
            <person name="Cook D.R."/>
            <person name="Meyers B.C."/>
            <person name="Spannagl M."/>
            <person name="Cheung F."/>
            <person name="De Mita S."/>
            <person name="Krishnakumar V."/>
            <person name="Gundlach H."/>
            <person name="Zhou S."/>
            <person name="Mudge J."/>
            <person name="Bharti A.K."/>
            <person name="Murray J.D."/>
            <person name="Naoumkina M.A."/>
            <person name="Rosen B."/>
            <person name="Silverstein K.A."/>
            <person name="Tang H."/>
            <person name="Rombauts S."/>
            <person name="Zhao P.X."/>
            <person name="Zhou P."/>
            <person name="Barbe V."/>
            <person name="Bardou P."/>
            <person name="Bechner M."/>
            <person name="Bellec A."/>
            <person name="Berger A."/>
            <person name="Berges H."/>
            <person name="Bidwell S."/>
            <person name="Bisseling T."/>
            <person name="Choisne N."/>
            <person name="Couloux A."/>
            <person name="Denny R."/>
            <person name="Deshpande S."/>
            <person name="Dai X."/>
            <person name="Doyle J.J."/>
            <person name="Dudez A.M."/>
            <person name="Farmer A.D."/>
            <person name="Fouteau S."/>
            <person name="Franken C."/>
            <person name="Gibelin C."/>
            <person name="Gish J."/>
            <person name="Goldstein S."/>
            <person name="Gonzalez A.J."/>
            <person name="Green P.J."/>
            <person name="Hallab A."/>
            <person name="Hartog M."/>
            <person name="Hua A."/>
            <person name="Humphray S.J."/>
            <person name="Jeong D.H."/>
            <person name="Jing Y."/>
            <person name="Jocker A."/>
            <person name="Kenton S.M."/>
            <person name="Kim D.J."/>
            <person name="Klee K."/>
            <person name="Lai H."/>
            <person name="Lang C."/>
            <person name="Lin S."/>
            <person name="Macmil S.L."/>
            <person name="Magdelenat G."/>
            <person name="Matthews L."/>
            <person name="McCorrison J."/>
            <person name="Monaghan E.L."/>
            <person name="Mun J.H."/>
            <person name="Najar F.Z."/>
            <person name="Nicholson C."/>
            <person name="Noirot C."/>
            <person name="O'Bleness M."/>
            <person name="Paule C.R."/>
            <person name="Poulain J."/>
            <person name="Prion F."/>
            <person name="Qin B."/>
            <person name="Qu C."/>
            <person name="Retzel E.F."/>
            <person name="Riddle C."/>
            <person name="Sallet E."/>
            <person name="Samain S."/>
            <person name="Samson N."/>
            <person name="Sanders I."/>
            <person name="Saurat O."/>
            <person name="Scarpelli C."/>
            <person name="Schiex T."/>
            <person name="Segurens B."/>
            <person name="Severin A.J."/>
            <person name="Sherrier D.J."/>
            <person name="Shi R."/>
            <person name="Sims S."/>
            <person name="Singer S.R."/>
            <person name="Sinharoy S."/>
            <person name="Sterck L."/>
            <person name="Viollet A."/>
            <person name="Wang B.B."/>
            <person name="Wang K."/>
            <person name="Wang M."/>
            <person name="Wang X."/>
            <person name="Warfsmann J."/>
            <person name="Weissenbach J."/>
            <person name="White D.D."/>
            <person name="White J.D."/>
            <person name="Wiley G.B."/>
            <person name="Wincker P."/>
            <person name="Xing Y."/>
            <person name="Yang L."/>
            <person name="Yao Z."/>
            <person name="Ying F."/>
            <person name="Zhai J."/>
            <person name="Zhou L."/>
            <person name="Zuber A."/>
            <person name="Denarie J."/>
            <person name="Dixon R.A."/>
            <person name="May G.D."/>
            <person name="Schwartz D.C."/>
            <person name="Rogers J."/>
            <person name="Quetier F."/>
            <person name="Town C.D."/>
            <person name="Roe B.A."/>
        </authorList>
    </citation>
    <scope>NUCLEOTIDE SEQUENCE [LARGE SCALE GENOMIC DNA]</scope>
    <source>
        <strain evidence="3">A17</strain>
        <strain evidence="4 5">cv. Jemalong A17</strain>
    </source>
</reference>
<protein>
    <submittedName>
        <fullName evidence="3">Transmembrane protein, putative</fullName>
    </submittedName>
</protein>
<dbReference type="EMBL" id="CM001223">
    <property type="protein sequence ID" value="KEH23263.1"/>
    <property type="molecule type" value="Genomic_DNA"/>
</dbReference>
<keyword evidence="1" id="KW-1133">Transmembrane helix</keyword>